<dbReference type="Proteomes" id="UP000735302">
    <property type="component" value="Unassembled WGS sequence"/>
</dbReference>
<gene>
    <name evidence="2" type="ORF">PoB_005674500</name>
</gene>
<feature type="compositionally biased region" description="Basic residues" evidence="1">
    <location>
        <begin position="1"/>
        <end position="18"/>
    </location>
</feature>
<sequence>MPKKRRRSTFTTPRKVRARQPEIDLDLDQDGDDQDPANLRPADSLFQGLQSWIISDLQDMLHRHNLYVIHLKCAYEFARPNFDSYVIVINEQARPTEEHERRFNVPSSSNDVEHRDTAINTSTNECKRISELHKAYDPLQLPCCRETSLPAITWFPGRALDQ</sequence>
<dbReference type="PANTHER" id="PTHR45786">
    <property type="entry name" value="DNA BINDING PROTEIN-LIKE"/>
    <property type="match status" value="1"/>
</dbReference>
<feature type="compositionally biased region" description="Acidic residues" evidence="1">
    <location>
        <begin position="23"/>
        <end position="35"/>
    </location>
</feature>
<keyword evidence="3" id="KW-1185">Reference proteome</keyword>
<evidence type="ECO:0000313" key="3">
    <source>
        <dbReference type="Proteomes" id="UP000735302"/>
    </source>
</evidence>
<name>A0AAV4CFJ1_9GAST</name>
<dbReference type="PANTHER" id="PTHR45786:SF74">
    <property type="entry name" value="ATP-DEPENDENT DNA HELICASE"/>
    <property type="match status" value="1"/>
</dbReference>
<evidence type="ECO:0000256" key="1">
    <source>
        <dbReference type="SAM" id="MobiDB-lite"/>
    </source>
</evidence>
<dbReference type="AlphaFoldDB" id="A0AAV4CFJ1"/>
<accession>A0AAV4CFJ1</accession>
<dbReference type="EMBL" id="BLXT01006232">
    <property type="protein sequence ID" value="GFO30240.1"/>
    <property type="molecule type" value="Genomic_DNA"/>
</dbReference>
<proteinExistence type="predicted"/>
<evidence type="ECO:0000313" key="2">
    <source>
        <dbReference type="EMBL" id="GFO30240.1"/>
    </source>
</evidence>
<reference evidence="2 3" key="1">
    <citation type="journal article" date="2021" name="Elife">
        <title>Chloroplast acquisition without the gene transfer in kleptoplastic sea slugs, Plakobranchus ocellatus.</title>
        <authorList>
            <person name="Maeda T."/>
            <person name="Takahashi S."/>
            <person name="Yoshida T."/>
            <person name="Shimamura S."/>
            <person name="Takaki Y."/>
            <person name="Nagai Y."/>
            <person name="Toyoda A."/>
            <person name="Suzuki Y."/>
            <person name="Arimoto A."/>
            <person name="Ishii H."/>
            <person name="Satoh N."/>
            <person name="Nishiyama T."/>
            <person name="Hasebe M."/>
            <person name="Maruyama T."/>
            <person name="Minagawa J."/>
            <person name="Obokata J."/>
            <person name="Shigenobu S."/>
        </authorList>
    </citation>
    <scope>NUCLEOTIDE SEQUENCE [LARGE SCALE GENOMIC DNA]</scope>
</reference>
<comment type="caution">
    <text evidence="2">The sequence shown here is derived from an EMBL/GenBank/DDBJ whole genome shotgun (WGS) entry which is preliminary data.</text>
</comment>
<protein>
    <submittedName>
        <fullName evidence="2">Uncharacterized protein</fullName>
    </submittedName>
</protein>
<organism evidence="2 3">
    <name type="scientific">Plakobranchus ocellatus</name>
    <dbReference type="NCBI Taxonomy" id="259542"/>
    <lineage>
        <taxon>Eukaryota</taxon>
        <taxon>Metazoa</taxon>
        <taxon>Spiralia</taxon>
        <taxon>Lophotrochozoa</taxon>
        <taxon>Mollusca</taxon>
        <taxon>Gastropoda</taxon>
        <taxon>Heterobranchia</taxon>
        <taxon>Euthyneura</taxon>
        <taxon>Panpulmonata</taxon>
        <taxon>Sacoglossa</taxon>
        <taxon>Placobranchoidea</taxon>
        <taxon>Plakobranchidae</taxon>
        <taxon>Plakobranchus</taxon>
    </lineage>
</organism>
<feature type="region of interest" description="Disordered" evidence="1">
    <location>
        <begin position="1"/>
        <end position="39"/>
    </location>
</feature>